<gene>
    <name evidence="2" type="ORF">GQA94_14450</name>
</gene>
<dbReference type="Pfam" id="PF14579">
    <property type="entry name" value="HHH_6"/>
    <property type="match status" value="1"/>
</dbReference>
<protein>
    <recommendedName>
        <fullName evidence="1">DNA polymerase helix-hairpin-helix motif domain-containing protein</fullName>
    </recommendedName>
</protein>
<name>A0A6I6LS54_STUST</name>
<sequence>MGFRMIRGLAENVGRRIEVVRAEKAFSNVADLCKRAELDRKAQDLLADANALAHLAGDRHSA</sequence>
<dbReference type="Gene3D" id="1.10.150.870">
    <property type="match status" value="1"/>
</dbReference>
<accession>A0A6I6LS54</accession>
<evidence type="ECO:0000313" key="3">
    <source>
        <dbReference type="Proteomes" id="UP000438983"/>
    </source>
</evidence>
<feature type="domain" description="DNA polymerase helix-hairpin-helix motif" evidence="1">
    <location>
        <begin position="1"/>
        <end position="61"/>
    </location>
</feature>
<proteinExistence type="predicted"/>
<reference evidence="2 3" key="1">
    <citation type="submission" date="2019-12" db="EMBL/GenBank/DDBJ databases">
        <title>Complete genome sequence of Pseudomonas stutzeri.</title>
        <authorList>
            <person name="Lim S.R."/>
            <person name="Kim J.H."/>
        </authorList>
    </citation>
    <scope>NUCLEOTIDE SEQUENCE [LARGE SCALE GENOMIC DNA]</scope>
    <source>
        <strain evidence="2 3">PM101005</strain>
    </source>
</reference>
<evidence type="ECO:0000313" key="2">
    <source>
        <dbReference type="EMBL" id="QGZ31206.1"/>
    </source>
</evidence>
<dbReference type="AlphaFoldDB" id="A0A6I6LS54"/>
<dbReference type="EMBL" id="CP046902">
    <property type="protein sequence ID" value="QGZ31206.1"/>
    <property type="molecule type" value="Genomic_DNA"/>
</dbReference>
<dbReference type="InterPro" id="IPR029460">
    <property type="entry name" value="DNAPol_HHH"/>
</dbReference>
<evidence type="ECO:0000259" key="1">
    <source>
        <dbReference type="Pfam" id="PF14579"/>
    </source>
</evidence>
<organism evidence="2 3">
    <name type="scientific">Stutzerimonas stutzeri</name>
    <name type="common">Pseudomonas stutzeri</name>
    <dbReference type="NCBI Taxonomy" id="316"/>
    <lineage>
        <taxon>Bacteria</taxon>
        <taxon>Pseudomonadati</taxon>
        <taxon>Pseudomonadota</taxon>
        <taxon>Gammaproteobacteria</taxon>
        <taxon>Pseudomonadales</taxon>
        <taxon>Pseudomonadaceae</taxon>
        <taxon>Stutzerimonas</taxon>
    </lineage>
</organism>
<dbReference type="Proteomes" id="UP000438983">
    <property type="component" value="Chromosome"/>
</dbReference>